<keyword evidence="2" id="KW-0479">Metal-binding</keyword>
<keyword evidence="8" id="KW-1185">Reference proteome</keyword>
<name>A0A1W1V4K7_DESTI</name>
<dbReference type="Proteomes" id="UP000192731">
    <property type="component" value="Unassembled WGS sequence"/>
</dbReference>
<dbReference type="GO" id="GO:0046872">
    <property type="term" value="F:metal ion binding"/>
    <property type="evidence" value="ECO:0007669"/>
    <property type="project" value="UniProtKB-KW"/>
</dbReference>
<evidence type="ECO:0000256" key="3">
    <source>
        <dbReference type="ARBA" id="ARBA00023002"/>
    </source>
</evidence>
<dbReference type="Gene3D" id="3.50.50.60">
    <property type="entry name" value="FAD/NAD(P)-binding domain"/>
    <property type="match status" value="1"/>
</dbReference>
<keyword evidence="6" id="KW-0732">Signal</keyword>
<dbReference type="PRINTS" id="PR00411">
    <property type="entry name" value="PNDRDTASEI"/>
</dbReference>
<dbReference type="PANTHER" id="PTHR43498:SF1">
    <property type="entry name" value="COB--COM HETERODISULFIDE REDUCTASE IRON-SULFUR SUBUNIT A"/>
    <property type="match status" value="1"/>
</dbReference>
<accession>A0A1W1V4K7</accession>
<reference evidence="7 8" key="1">
    <citation type="submission" date="2017-04" db="EMBL/GenBank/DDBJ databases">
        <authorList>
            <person name="Afonso C.L."/>
            <person name="Miller P.J."/>
            <person name="Scott M.A."/>
            <person name="Spackman E."/>
            <person name="Goraichik I."/>
            <person name="Dimitrov K.M."/>
            <person name="Suarez D.L."/>
            <person name="Swayne D.E."/>
        </authorList>
    </citation>
    <scope>NUCLEOTIDE SEQUENCE [LARGE SCALE GENOMIC DNA]</scope>
    <source>
        <strain evidence="7 8">DSM 11270</strain>
    </source>
</reference>
<protein>
    <submittedName>
        <fullName evidence="7">FAD dependent oxidoreductase</fullName>
    </submittedName>
</protein>
<evidence type="ECO:0000313" key="8">
    <source>
        <dbReference type="Proteomes" id="UP000192731"/>
    </source>
</evidence>
<dbReference type="PANTHER" id="PTHR43498">
    <property type="entry name" value="FERREDOXIN:COB-COM HETERODISULFIDE REDUCTASE SUBUNIT A"/>
    <property type="match status" value="1"/>
</dbReference>
<dbReference type="STRING" id="656914.SAMN00017405_1881"/>
<evidence type="ECO:0000256" key="2">
    <source>
        <dbReference type="ARBA" id="ARBA00022723"/>
    </source>
</evidence>
<evidence type="ECO:0000256" key="4">
    <source>
        <dbReference type="ARBA" id="ARBA00023004"/>
    </source>
</evidence>
<feature type="chain" id="PRO_5012958281" evidence="6">
    <location>
        <begin position="40"/>
        <end position="613"/>
    </location>
</feature>
<feature type="signal peptide" evidence="6">
    <location>
        <begin position="1"/>
        <end position="39"/>
    </location>
</feature>
<dbReference type="InterPro" id="IPR039650">
    <property type="entry name" value="HdrA-like"/>
</dbReference>
<dbReference type="SUPFAM" id="SSF51905">
    <property type="entry name" value="FAD/NAD(P)-binding domain"/>
    <property type="match status" value="1"/>
</dbReference>
<keyword evidence="5" id="KW-0411">Iron-sulfur</keyword>
<dbReference type="GO" id="GO:0016491">
    <property type="term" value="F:oxidoreductase activity"/>
    <property type="evidence" value="ECO:0007669"/>
    <property type="project" value="UniProtKB-KW"/>
</dbReference>
<keyword evidence="3" id="KW-0560">Oxidoreductase</keyword>
<evidence type="ECO:0000256" key="6">
    <source>
        <dbReference type="SAM" id="SignalP"/>
    </source>
</evidence>
<evidence type="ECO:0000313" key="7">
    <source>
        <dbReference type="EMBL" id="SMB88307.1"/>
    </source>
</evidence>
<organism evidence="7 8">
    <name type="scientific">Desulfonispora thiosulfatigenes DSM 11270</name>
    <dbReference type="NCBI Taxonomy" id="656914"/>
    <lineage>
        <taxon>Bacteria</taxon>
        <taxon>Bacillati</taxon>
        <taxon>Bacillota</taxon>
        <taxon>Clostridia</taxon>
        <taxon>Eubacteriales</taxon>
        <taxon>Peptococcaceae</taxon>
        <taxon>Desulfonispora</taxon>
    </lineage>
</organism>
<dbReference type="GO" id="GO:0051539">
    <property type="term" value="F:4 iron, 4 sulfur cluster binding"/>
    <property type="evidence" value="ECO:0007669"/>
    <property type="project" value="UniProtKB-KW"/>
</dbReference>
<dbReference type="Pfam" id="PF12831">
    <property type="entry name" value="FAD_oxidored"/>
    <property type="match status" value="1"/>
</dbReference>
<keyword evidence="1" id="KW-0004">4Fe-4S</keyword>
<proteinExistence type="predicted"/>
<dbReference type="AlphaFoldDB" id="A0A1W1V4K7"/>
<evidence type="ECO:0000256" key="5">
    <source>
        <dbReference type="ARBA" id="ARBA00023014"/>
    </source>
</evidence>
<gene>
    <name evidence="7" type="ORF">SAMN00017405_1881</name>
</gene>
<dbReference type="EMBL" id="FWWT01000015">
    <property type="protein sequence ID" value="SMB88307.1"/>
    <property type="molecule type" value="Genomic_DNA"/>
</dbReference>
<dbReference type="InterPro" id="IPR036188">
    <property type="entry name" value="FAD/NAD-bd_sf"/>
</dbReference>
<keyword evidence="4" id="KW-0408">Iron</keyword>
<sequence length="613" mass="67879">MVIGYNIDYQMKGRIYLLKKRILLPILATLLILMGCAMANEKNPGPPPPTDNNFDVIVVGGEPEGVAAAVSASRNGATVLLVEDDHALGGLMTLGKLNYIDMCHNSKGELLTRGIFEEFHDAVGGTAFDVTLATKVFHDMVEDQRSIVLKLNTKVSGVMKNGNTVTGIRVSENGTPKTYFAKRIIDATTDADIAAMAGAPYTLAGEDIGEKDRLMGVTLVFELTGVDWDRVTKHIKSGDNPHAGVTKKAAWGYTNEGYAYETKDPMMHLRGFNAARQDNGNVLINALLIFGVDVLSEESKKEGIARANKELEYLMPYINKNYVGFENAKLLETAEQLYVRESRHIIGEYQLTIDDVLENRDQWDRITIGSYPVDIQPNIKQRAGTVVGSPDQYSIPFRSLVPLKVENLLVVGRSASYTSLAAGSARVIPIGMCEGEAAGVASIYSIENEMTFRELSKSKDDIEKVQKQLTKQGAYLKPFEVKTPIMDHWAYEGLKTIRGLGLLDGGYVNDYRLEAQMEKWRFQNLVNRTLEKSKLENPYTVDVSLTPTVSEILSATHYAMTGEQISGNEARKVLKDKGILTEKLEPYFAKNYAIPQAAEVTYLIANVYKYLQK</sequence>
<evidence type="ECO:0000256" key="1">
    <source>
        <dbReference type="ARBA" id="ARBA00022485"/>
    </source>
</evidence>